<dbReference type="EMBL" id="BKCN01000019">
    <property type="protein sequence ID" value="GER05189.1"/>
    <property type="molecule type" value="Genomic_DNA"/>
</dbReference>
<sequence length="128" mass="14995">MKETTKLVSDIQIENPNFLSDLRLFTSELSISPDHWLNYLVDAYRDYRGLVVFNGEEVFLNMEVFETDGIREWFRDWACAPVPEGVRPRLREESRERIRALATILSTRFPFEASMWGVRAVNDNRPPA</sequence>
<comment type="caution">
    <text evidence="1">The sequence shown here is derived from an EMBL/GenBank/DDBJ whole genome shotgun (WGS) entry which is preliminary data.</text>
</comment>
<protein>
    <submittedName>
        <fullName evidence="1">Uncharacterized protein</fullName>
    </submittedName>
</protein>
<name>A0A5A7NDN6_9PROT</name>
<accession>A0A5A7NDN6</accession>
<evidence type="ECO:0000313" key="2">
    <source>
        <dbReference type="Proteomes" id="UP000324996"/>
    </source>
</evidence>
<keyword evidence="2" id="KW-1185">Reference proteome</keyword>
<gene>
    <name evidence="1" type="ORF">JCM17846_28710</name>
</gene>
<dbReference type="RefSeq" id="WP_313982038.1">
    <property type="nucleotide sequence ID" value="NZ_BKCN01000019.1"/>
</dbReference>
<evidence type="ECO:0000313" key="1">
    <source>
        <dbReference type="EMBL" id="GER05189.1"/>
    </source>
</evidence>
<dbReference type="AlphaFoldDB" id="A0A5A7NDN6"/>
<dbReference type="Proteomes" id="UP000324996">
    <property type="component" value="Unassembled WGS sequence"/>
</dbReference>
<organism evidence="1 2">
    <name type="scientific">Iodidimonas nitroreducens</name>
    <dbReference type="NCBI Taxonomy" id="1236968"/>
    <lineage>
        <taxon>Bacteria</taxon>
        <taxon>Pseudomonadati</taxon>
        <taxon>Pseudomonadota</taxon>
        <taxon>Alphaproteobacteria</taxon>
        <taxon>Iodidimonadales</taxon>
        <taxon>Iodidimonadaceae</taxon>
        <taxon>Iodidimonas</taxon>
    </lineage>
</organism>
<reference evidence="1 2" key="1">
    <citation type="submission" date="2019-09" db="EMBL/GenBank/DDBJ databases">
        <title>NBRP : Genome information of microbial organism related human and environment.</title>
        <authorList>
            <person name="Hattori M."/>
            <person name="Oshima K."/>
            <person name="Inaba H."/>
            <person name="Suda W."/>
            <person name="Sakamoto M."/>
            <person name="Iino T."/>
            <person name="Kitahara M."/>
            <person name="Oshida Y."/>
            <person name="Iida T."/>
            <person name="Kudo T."/>
            <person name="Itoh T."/>
            <person name="Ohkuma M."/>
        </authorList>
    </citation>
    <scope>NUCLEOTIDE SEQUENCE [LARGE SCALE GENOMIC DNA]</scope>
    <source>
        <strain evidence="1 2">Q-1</strain>
    </source>
</reference>
<proteinExistence type="predicted"/>